<keyword evidence="1" id="KW-1133">Transmembrane helix</keyword>
<proteinExistence type="predicted"/>
<organism evidence="2 3">
    <name type="scientific">Candidatus Bacteroides avicola</name>
    <dbReference type="NCBI Taxonomy" id="2838468"/>
    <lineage>
        <taxon>Bacteria</taxon>
        <taxon>Pseudomonadati</taxon>
        <taxon>Bacteroidota</taxon>
        <taxon>Bacteroidia</taxon>
        <taxon>Bacteroidales</taxon>
        <taxon>Bacteroidaceae</taxon>
        <taxon>Bacteroides</taxon>
    </lineage>
</organism>
<protein>
    <submittedName>
        <fullName evidence="2">Uncharacterized protein</fullName>
    </submittedName>
</protein>
<evidence type="ECO:0000313" key="3">
    <source>
        <dbReference type="Proteomes" id="UP000823862"/>
    </source>
</evidence>
<accession>A0A9D2KWE1</accession>
<dbReference type="AlphaFoldDB" id="A0A9D2KWE1"/>
<comment type="caution">
    <text evidence="2">The sequence shown here is derived from an EMBL/GenBank/DDBJ whole genome shotgun (WGS) entry which is preliminary data.</text>
</comment>
<reference evidence="2" key="2">
    <citation type="submission" date="2021-04" db="EMBL/GenBank/DDBJ databases">
        <authorList>
            <person name="Gilroy R."/>
        </authorList>
    </citation>
    <scope>NUCLEOTIDE SEQUENCE</scope>
    <source>
        <strain evidence="2">ChiHjej12B11-9795</strain>
    </source>
</reference>
<gene>
    <name evidence="2" type="ORF">H9950_08190</name>
</gene>
<evidence type="ECO:0000313" key="2">
    <source>
        <dbReference type="EMBL" id="HJA86149.1"/>
    </source>
</evidence>
<dbReference type="Proteomes" id="UP000823862">
    <property type="component" value="Unassembled WGS sequence"/>
</dbReference>
<sequence>MFHNIPLIYIGLYDGEGVKAVWSIHLLCAAICPIRVIHFDPRRPFNASKMQS</sequence>
<dbReference type="EMBL" id="DWZI01000042">
    <property type="protein sequence ID" value="HJA86149.1"/>
    <property type="molecule type" value="Genomic_DNA"/>
</dbReference>
<reference evidence="2" key="1">
    <citation type="journal article" date="2021" name="PeerJ">
        <title>Extensive microbial diversity within the chicken gut microbiome revealed by metagenomics and culture.</title>
        <authorList>
            <person name="Gilroy R."/>
            <person name="Ravi A."/>
            <person name="Getino M."/>
            <person name="Pursley I."/>
            <person name="Horton D.L."/>
            <person name="Alikhan N.F."/>
            <person name="Baker D."/>
            <person name="Gharbi K."/>
            <person name="Hall N."/>
            <person name="Watson M."/>
            <person name="Adriaenssens E.M."/>
            <person name="Foster-Nyarko E."/>
            <person name="Jarju S."/>
            <person name="Secka A."/>
            <person name="Antonio M."/>
            <person name="Oren A."/>
            <person name="Chaudhuri R.R."/>
            <person name="La Ragione R."/>
            <person name="Hildebrand F."/>
            <person name="Pallen M.J."/>
        </authorList>
    </citation>
    <scope>NUCLEOTIDE SEQUENCE</scope>
    <source>
        <strain evidence="2">ChiHjej12B11-9795</strain>
    </source>
</reference>
<feature type="transmembrane region" description="Helical" evidence="1">
    <location>
        <begin position="20"/>
        <end position="39"/>
    </location>
</feature>
<keyword evidence="1" id="KW-0472">Membrane</keyword>
<keyword evidence="1" id="KW-0812">Transmembrane</keyword>
<evidence type="ECO:0000256" key="1">
    <source>
        <dbReference type="SAM" id="Phobius"/>
    </source>
</evidence>
<name>A0A9D2KWE1_9BACE</name>